<protein>
    <submittedName>
        <fullName evidence="1">Phage tail protein</fullName>
    </submittedName>
</protein>
<organism evidence="1 2">
    <name type="scientific">Carboxydothermus pertinax</name>
    <dbReference type="NCBI Taxonomy" id="870242"/>
    <lineage>
        <taxon>Bacteria</taxon>
        <taxon>Bacillati</taxon>
        <taxon>Bacillota</taxon>
        <taxon>Clostridia</taxon>
        <taxon>Thermoanaerobacterales</taxon>
        <taxon>Thermoanaerobacteraceae</taxon>
        <taxon>Carboxydothermus</taxon>
    </lineage>
</organism>
<dbReference type="RefSeq" id="WP_075858065.1">
    <property type="nucleotide sequence ID" value="NZ_BDJK01000003.1"/>
</dbReference>
<dbReference type="InterPro" id="IPR008861">
    <property type="entry name" value="GpX-like"/>
</dbReference>
<dbReference type="OrthoDB" id="2941457at2"/>
<proteinExistence type="predicted"/>
<sequence>MREYITVQGDTWDIIALKVYGSEMYMTKLIEANPEHRETVFFSANVKLKVPEIETPIPTTLPPWKRGEE</sequence>
<dbReference type="Proteomes" id="UP000187485">
    <property type="component" value="Unassembled WGS sequence"/>
</dbReference>
<accession>A0A1L8CRY0</accession>
<gene>
    <name evidence="1" type="ORF">cpu_01240</name>
</gene>
<reference evidence="2" key="1">
    <citation type="submission" date="2016-12" db="EMBL/GenBank/DDBJ databases">
        <title>Draft Genome Sequences od Carboxydothermus pertinax and islandicus, Hydrogenogenic Carboxydotrophic Bacteria.</title>
        <authorList>
            <person name="Fukuyama Y."/>
            <person name="Ohmae K."/>
            <person name="Yoneda Y."/>
            <person name="Yoshida T."/>
            <person name="Sako Y."/>
        </authorList>
    </citation>
    <scope>NUCLEOTIDE SEQUENCE [LARGE SCALE GENOMIC DNA]</scope>
    <source>
        <strain evidence="2">Ug1</strain>
    </source>
</reference>
<evidence type="ECO:0000313" key="1">
    <source>
        <dbReference type="EMBL" id="GAV21614.1"/>
    </source>
</evidence>
<name>A0A1L8CRY0_9THEO</name>
<dbReference type="STRING" id="870242.cpu_01240"/>
<evidence type="ECO:0000313" key="2">
    <source>
        <dbReference type="Proteomes" id="UP000187485"/>
    </source>
</evidence>
<dbReference type="AlphaFoldDB" id="A0A1L8CRY0"/>
<keyword evidence="2" id="KW-1185">Reference proteome</keyword>
<dbReference type="Pfam" id="PF05489">
    <property type="entry name" value="Phage_tail_X"/>
    <property type="match status" value="1"/>
</dbReference>
<comment type="caution">
    <text evidence="1">The sequence shown here is derived from an EMBL/GenBank/DDBJ whole genome shotgun (WGS) entry which is preliminary data.</text>
</comment>
<dbReference type="EMBL" id="BDJK01000003">
    <property type="protein sequence ID" value="GAV21614.1"/>
    <property type="molecule type" value="Genomic_DNA"/>
</dbReference>